<dbReference type="InterPro" id="IPR050884">
    <property type="entry name" value="CNP_phosphodiesterase-III"/>
</dbReference>
<dbReference type="InterPro" id="IPR029052">
    <property type="entry name" value="Metallo-depent_PP-like"/>
</dbReference>
<dbReference type="Pfam" id="PF00149">
    <property type="entry name" value="Metallophos"/>
    <property type="match status" value="1"/>
</dbReference>
<evidence type="ECO:0000313" key="7">
    <source>
        <dbReference type="Proteomes" id="UP001209257"/>
    </source>
</evidence>
<dbReference type="SUPFAM" id="SSF56300">
    <property type="entry name" value="Metallo-dependent phosphatases"/>
    <property type="match status" value="1"/>
</dbReference>
<dbReference type="PANTHER" id="PTHR42988">
    <property type="entry name" value="PHOSPHOHYDROLASE"/>
    <property type="match status" value="1"/>
</dbReference>
<proteinExistence type="inferred from homology"/>
<protein>
    <submittedName>
        <fullName evidence="6">Metallophosphoesterase</fullName>
    </submittedName>
</protein>
<gene>
    <name evidence="6" type="ORF">OCL06_00285</name>
</gene>
<keyword evidence="2" id="KW-0378">Hydrolase</keyword>
<dbReference type="PANTHER" id="PTHR42988:SF2">
    <property type="entry name" value="CYCLIC NUCLEOTIDE PHOSPHODIESTERASE CBUA0032-RELATED"/>
    <property type="match status" value="1"/>
</dbReference>
<dbReference type="InterPro" id="IPR004843">
    <property type="entry name" value="Calcineurin-like_PHP"/>
</dbReference>
<comment type="caution">
    <text evidence="6">The sequence shown here is derived from an EMBL/GenBank/DDBJ whole genome shotgun (WGS) entry which is preliminary data.</text>
</comment>
<feature type="domain" description="Calcineurin-like phosphoesterase" evidence="5">
    <location>
        <begin position="3"/>
        <end position="191"/>
    </location>
</feature>
<evidence type="ECO:0000256" key="2">
    <source>
        <dbReference type="ARBA" id="ARBA00022801"/>
    </source>
</evidence>
<evidence type="ECO:0000256" key="3">
    <source>
        <dbReference type="ARBA" id="ARBA00023004"/>
    </source>
</evidence>
<dbReference type="Proteomes" id="UP001209257">
    <property type="component" value="Unassembled WGS sequence"/>
</dbReference>
<evidence type="ECO:0000259" key="5">
    <source>
        <dbReference type="Pfam" id="PF00149"/>
    </source>
</evidence>
<accession>A0ABT2VIQ8</accession>
<dbReference type="RefSeq" id="WP_262991719.1">
    <property type="nucleotide sequence ID" value="NZ_JAOTJC010000002.1"/>
</dbReference>
<organism evidence="6 7">
    <name type="scientific">Alteromonas salexigens</name>
    <dbReference type="NCBI Taxonomy" id="2982530"/>
    <lineage>
        <taxon>Bacteria</taxon>
        <taxon>Pseudomonadati</taxon>
        <taxon>Pseudomonadota</taxon>
        <taxon>Gammaproteobacteria</taxon>
        <taxon>Alteromonadales</taxon>
        <taxon>Alteromonadaceae</taxon>
        <taxon>Alteromonas/Salinimonas group</taxon>
        <taxon>Alteromonas</taxon>
    </lineage>
</organism>
<comment type="similarity">
    <text evidence="4">Belongs to the cyclic nucleotide phosphodiesterase class-III family.</text>
</comment>
<name>A0ABT2VIQ8_9ALTE</name>
<evidence type="ECO:0000256" key="4">
    <source>
        <dbReference type="ARBA" id="ARBA00025742"/>
    </source>
</evidence>
<evidence type="ECO:0000313" key="6">
    <source>
        <dbReference type="EMBL" id="MCU7553027.1"/>
    </source>
</evidence>
<keyword evidence="3" id="KW-0408">Iron</keyword>
<reference evidence="7" key="1">
    <citation type="submission" date="2023-07" db="EMBL/GenBank/DDBJ databases">
        <title>Study on multiphase classification of strain Alteromonas salexigens isolated from the Yellow Sea.</title>
        <authorList>
            <person name="Sun L."/>
        </authorList>
    </citation>
    <scope>NUCLEOTIDE SEQUENCE [LARGE SCALE GENOMIC DNA]</scope>
    <source>
        <strain evidence="7">ASW11-19</strain>
    </source>
</reference>
<keyword evidence="7" id="KW-1185">Reference proteome</keyword>
<sequence>MNRLIQLTDLHLYADKSRRGYADINPYDSFRQVLTSVRDRRPDGIIVTGDISGDDSAASYQHFLTLMDETVPATPWMVIPGNHDDNQAFDDALMDHQLTPRQPLALGNWQIHGLDTRFEGARGKVSARQLRETADTISQHVSQYHMVAIHHHIEPTLSWMDTHSLVNALTVRRWLQDTPGIRAVMHGHIHDASEHQLGAQVILSAPATCWQFAMTAKFGVTNDAPGFREFLLYDDGTWQSVIRRLS</sequence>
<dbReference type="EMBL" id="JAOTJC010000002">
    <property type="protein sequence ID" value="MCU7553027.1"/>
    <property type="molecule type" value="Genomic_DNA"/>
</dbReference>
<evidence type="ECO:0000256" key="1">
    <source>
        <dbReference type="ARBA" id="ARBA00022723"/>
    </source>
</evidence>
<dbReference type="Gene3D" id="3.60.21.10">
    <property type="match status" value="1"/>
</dbReference>
<keyword evidence="1" id="KW-0479">Metal-binding</keyword>